<dbReference type="PROSITE" id="PS51663">
    <property type="entry name" value="STATHMIN_3"/>
    <property type="match status" value="1"/>
</dbReference>
<proteinExistence type="predicted"/>
<feature type="compositionally biased region" description="Basic and acidic residues" evidence="1">
    <location>
        <begin position="216"/>
        <end position="249"/>
    </location>
</feature>
<dbReference type="Proteomes" id="UP000886611">
    <property type="component" value="Unassembled WGS sequence"/>
</dbReference>
<gene>
    <name evidence="2" type="primary">Stmnd1</name>
    <name evidence="2" type="ORF">GTO96_0009800</name>
</gene>
<keyword evidence="3" id="KW-1185">Reference proteome</keyword>
<dbReference type="GO" id="GO:0031110">
    <property type="term" value="P:regulation of microtubule polymerization or depolymerization"/>
    <property type="evidence" value="ECO:0007669"/>
    <property type="project" value="InterPro"/>
</dbReference>
<dbReference type="PANTHER" id="PTHR10104">
    <property type="entry name" value="STATHMIN"/>
    <property type="match status" value="1"/>
</dbReference>
<feature type="compositionally biased region" description="Basic and acidic residues" evidence="1">
    <location>
        <begin position="273"/>
        <end position="304"/>
    </location>
</feature>
<evidence type="ECO:0000313" key="3">
    <source>
        <dbReference type="Proteomes" id="UP000886611"/>
    </source>
</evidence>
<feature type="region of interest" description="Disordered" evidence="1">
    <location>
        <begin position="208"/>
        <end position="329"/>
    </location>
</feature>
<dbReference type="PANTHER" id="PTHR10104:SF20">
    <property type="entry name" value="STATHMIN DOMAIN-CONTAINING PROTEIN 1"/>
    <property type="match status" value="1"/>
</dbReference>
<sequence length="329" mass="37920">MRDRMWVCAHPGSRGGCLLGCSAGHGYRAWKLHPVGARGHRQEPPQCLGDLLPQHFRHTRKCWGEDLGRRPESSWEDSRHFHHAGAWPEEECREHLVLIRELYKRGRLHSFRAGVGRRKDEAQESCGGGLKKRHCGQDCVFWAVNGPTFLQEPKERQKSSDILEELQMQGIIQKSHTVVKNGEAYDVMVETTEKQLKKPPLHLEKLKTKQKKQKPVTKEEIENKMRAVEERRKTREEELKKKLRTEKGISRSITSMEFRPFSQTDMSLENEEEGRIRPKTSLEGERLASSRKSPESDGVSEKSNDFGALELDPGFRFSSQTPDDKEDVF</sequence>
<dbReference type="EMBL" id="JAATIS010002524">
    <property type="protein sequence ID" value="KAG2464978.1"/>
    <property type="molecule type" value="Genomic_DNA"/>
</dbReference>
<dbReference type="InterPro" id="IPR000956">
    <property type="entry name" value="Stathmin_fam"/>
</dbReference>
<dbReference type="InterPro" id="IPR036002">
    <property type="entry name" value="Stathmin_sf"/>
</dbReference>
<dbReference type="AlphaFoldDB" id="A0A8X7XBL6"/>
<organism evidence="2 3">
    <name type="scientific">Polypterus senegalus</name>
    <name type="common">Senegal bichir</name>
    <dbReference type="NCBI Taxonomy" id="55291"/>
    <lineage>
        <taxon>Eukaryota</taxon>
        <taxon>Metazoa</taxon>
        <taxon>Chordata</taxon>
        <taxon>Craniata</taxon>
        <taxon>Vertebrata</taxon>
        <taxon>Euteleostomi</taxon>
        <taxon>Actinopterygii</taxon>
        <taxon>Polypteriformes</taxon>
        <taxon>Polypteridae</taxon>
        <taxon>Polypterus</taxon>
    </lineage>
</organism>
<reference evidence="2 3" key="1">
    <citation type="journal article" date="2021" name="Cell">
        <title>Tracing the genetic footprints of vertebrate landing in non-teleost ray-finned fishes.</title>
        <authorList>
            <person name="Bi X."/>
            <person name="Wang K."/>
            <person name="Yang L."/>
            <person name="Pan H."/>
            <person name="Jiang H."/>
            <person name="Wei Q."/>
            <person name="Fang M."/>
            <person name="Yu H."/>
            <person name="Zhu C."/>
            <person name="Cai Y."/>
            <person name="He Y."/>
            <person name="Gan X."/>
            <person name="Zeng H."/>
            <person name="Yu D."/>
            <person name="Zhu Y."/>
            <person name="Jiang H."/>
            <person name="Qiu Q."/>
            <person name="Yang H."/>
            <person name="Zhang Y.E."/>
            <person name="Wang W."/>
            <person name="Zhu M."/>
            <person name="He S."/>
            <person name="Zhang G."/>
        </authorList>
    </citation>
    <scope>NUCLEOTIDE SEQUENCE [LARGE SCALE GENOMIC DNA]</scope>
    <source>
        <strain evidence="2">Bchr_013</strain>
    </source>
</reference>
<name>A0A8X7XBL6_POLSE</name>
<evidence type="ECO:0000256" key="1">
    <source>
        <dbReference type="SAM" id="MobiDB-lite"/>
    </source>
</evidence>
<dbReference type="SUPFAM" id="SSF101494">
    <property type="entry name" value="Stathmin"/>
    <property type="match status" value="1"/>
</dbReference>
<evidence type="ECO:0000313" key="2">
    <source>
        <dbReference type="EMBL" id="KAG2464978.1"/>
    </source>
</evidence>
<feature type="non-terminal residue" evidence="2">
    <location>
        <position position="329"/>
    </location>
</feature>
<accession>A0A8X7XBL6</accession>
<comment type="caution">
    <text evidence="2">The sequence shown here is derived from an EMBL/GenBank/DDBJ whole genome shotgun (WGS) entry which is preliminary data.</text>
</comment>
<protein>
    <submittedName>
        <fullName evidence="2">STMD1 protein</fullName>
    </submittedName>
</protein>
<feature type="compositionally biased region" description="Polar residues" evidence="1">
    <location>
        <begin position="251"/>
        <end position="267"/>
    </location>
</feature>
<feature type="non-terminal residue" evidence="2">
    <location>
        <position position="1"/>
    </location>
</feature>